<proteinExistence type="predicted"/>
<dbReference type="SUPFAM" id="SSF54427">
    <property type="entry name" value="NTF2-like"/>
    <property type="match status" value="1"/>
</dbReference>
<evidence type="ECO:0000259" key="1">
    <source>
        <dbReference type="Pfam" id="PF12680"/>
    </source>
</evidence>
<dbReference type="InterPro" id="IPR032710">
    <property type="entry name" value="NTF2-like_dom_sf"/>
</dbReference>
<evidence type="ECO:0000313" key="2">
    <source>
        <dbReference type="EMBL" id="AWT51484.1"/>
    </source>
</evidence>
<organism evidence="2 3">
    <name type="scientific">Mycolicibacterium smegmatis (strain MKD8)</name>
    <name type="common">Mycobacterium smegmatis</name>
    <dbReference type="NCBI Taxonomy" id="1214915"/>
    <lineage>
        <taxon>Bacteria</taxon>
        <taxon>Bacillati</taxon>
        <taxon>Actinomycetota</taxon>
        <taxon>Actinomycetes</taxon>
        <taxon>Mycobacteriales</taxon>
        <taxon>Mycobacteriaceae</taxon>
        <taxon>Mycolicibacterium</taxon>
    </lineage>
</organism>
<accession>A0A2U9PIA8</accession>
<gene>
    <name evidence="2" type="ORF">D806_004910</name>
</gene>
<evidence type="ECO:0000313" key="3">
    <source>
        <dbReference type="Proteomes" id="UP000011200"/>
    </source>
</evidence>
<dbReference type="AlphaFoldDB" id="A0A2U9PIA8"/>
<dbReference type="RefSeq" id="WP_003891834.1">
    <property type="nucleotide sequence ID" value="NZ_CP027541.1"/>
</dbReference>
<dbReference type="EMBL" id="CP027541">
    <property type="protein sequence ID" value="AWT51484.1"/>
    <property type="molecule type" value="Genomic_DNA"/>
</dbReference>
<sequence>MDNSAIEVLHRFYAAEAAYMESEPKDFAVVAATLHPDCVMHQPEALPYAGQWHGYQGFERWMAAFSEVWSSLTVTAPQFYSAGPDVVFVRSTVHATARANRAQLSWPLLQMITIKDGLILEIQPFYWDTALLAQSLSS</sequence>
<dbReference type="Proteomes" id="UP000011200">
    <property type="component" value="Chromosome"/>
</dbReference>
<dbReference type="PANTHER" id="PTHR41252">
    <property type="entry name" value="BLR2505 PROTEIN"/>
    <property type="match status" value="1"/>
</dbReference>
<dbReference type="Pfam" id="PF12680">
    <property type="entry name" value="SnoaL_2"/>
    <property type="match status" value="1"/>
</dbReference>
<reference evidence="3" key="2">
    <citation type="submission" date="2018-03" db="EMBL/GenBank/DDBJ databases">
        <authorList>
            <person name="Derbyshire K."/>
            <person name="Gray T.A."/>
            <person name="Champion M."/>
        </authorList>
    </citation>
    <scope>NUCLEOTIDE SEQUENCE [LARGE SCALE GENOMIC DNA]</scope>
    <source>
        <strain evidence="3">MKD8</strain>
    </source>
</reference>
<dbReference type="Gene3D" id="3.10.450.50">
    <property type="match status" value="1"/>
</dbReference>
<dbReference type="PANTHER" id="PTHR41252:SF1">
    <property type="entry name" value="BLR2505 PROTEIN"/>
    <property type="match status" value="1"/>
</dbReference>
<protein>
    <recommendedName>
        <fullName evidence="1">SnoaL-like domain-containing protein</fullName>
    </recommendedName>
</protein>
<feature type="domain" description="SnoaL-like" evidence="1">
    <location>
        <begin position="23"/>
        <end position="121"/>
    </location>
</feature>
<name>A0A2U9PIA8_MYCSE</name>
<dbReference type="InterPro" id="IPR037401">
    <property type="entry name" value="SnoaL-like"/>
</dbReference>
<reference evidence="2 3" key="1">
    <citation type="journal article" date="2013" name="Genome Announc.">
        <title>Draft genome sequence of MKD8, a conjugal recipient Mycobacterium smegmatis strain.</title>
        <authorList>
            <person name="Gray T.A."/>
            <person name="Palumbo M.J."/>
            <person name="Derbyshire K.M."/>
        </authorList>
    </citation>
    <scope>NUCLEOTIDE SEQUENCE [LARGE SCALE GENOMIC DNA]</scope>
    <source>
        <strain evidence="2 3">MKD8</strain>
    </source>
</reference>